<dbReference type="KEGG" id="dpp:DICPUDRAFT_151559"/>
<dbReference type="PROSITE" id="PS00915">
    <property type="entry name" value="PI3_4_KINASE_1"/>
    <property type="match status" value="1"/>
</dbReference>
<dbReference type="PANTHER" id="PTHR10048">
    <property type="entry name" value="PHOSPHATIDYLINOSITOL KINASE"/>
    <property type="match status" value="1"/>
</dbReference>
<proteinExistence type="predicted"/>
<evidence type="ECO:0000313" key="8">
    <source>
        <dbReference type="EMBL" id="EGC36017.1"/>
    </source>
</evidence>
<feature type="region of interest" description="Disordered" evidence="5">
    <location>
        <begin position="644"/>
        <end position="696"/>
    </location>
</feature>
<dbReference type="SUPFAM" id="SSF48371">
    <property type="entry name" value="ARM repeat"/>
    <property type="match status" value="1"/>
</dbReference>
<evidence type="ECO:0000256" key="5">
    <source>
        <dbReference type="SAM" id="MobiDB-lite"/>
    </source>
</evidence>
<dbReference type="InterPro" id="IPR049160">
    <property type="entry name" value="PI4KB-PIK1_PIK"/>
</dbReference>
<feature type="domain" description="PIK helical" evidence="7">
    <location>
        <begin position="1"/>
        <end position="187"/>
    </location>
</feature>
<feature type="compositionally biased region" description="Polar residues" evidence="5">
    <location>
        <begin position="308"/>
        <end position="327"/>
    </location>
</feature>
<reference evidence="9" key="1">
    <citation type="journal article" date="2011" name="Genome Biol.">
        <title>Comparative genomics of the social amoebae Dictyostelium discoideum and Dictyostelium purpureum.</title>
        <authorList>
            <consortium name="US DOE Joint Genome Institute (JGI-PGF)"/>
            <person name="Sucgang R."/>
            <person name="Kuo A."/>
            <person name="Tian X."/>
            <person name="Salerno W."/>
            <person name="Parikh A."/>
            <person name="Feasley C.L."/>
            <person name="Dalin E."/>
            <person name="Tu H."/>
            <person name="Huang E."/>
            <person name="Barry K."/>
            <person name="Lindquist E."/>
            <person name="Shapiro H."/>
            <person name="Bruce D."/>
            <person name="Schmutz J."/>
            <person name="Salamov A."/>
            <person name="Fey P."/>
            <person name="Gaudet P."/>
            <person name="Anjard C."/>
            <person name="Babu M.M."/>
            <person name="Basu S."/>
            <person name="Bushmanova Y."/>
            <person name="van der Wel H."/>
            <person name="Katoh-Kurasawa M."/>
            <person name="Dinh C."/>
            <person name="Coutinho P.M."/>
            <person name="Saito T."/>
            <person name="Elias M."/>
            <person name="Schaap P."/>
            <person name="Kay R.R."/>
            <person name="Henrissat B."/>
            <person name="Eichinger L."/>
            <person name="Rivero F."/>
            <person name="Putnam N.H."/>
            <person name="West C.M."/>
            <person name="Loomis W.F."/>
            <person name="Chisholm R.L."/>
            <person name="Shaulsky G."/>
            <person name="Strassmann J.E."/>
            <person name="Queller D.C."/>
            <person name="Kuspa A."/>
            <person name="Grigoriev I.V."/>
        </authorList>
    </citation>
    <scope>NUCLEOTIDE SEQUENCE [LARGE SCALE GENOMIC DNA]</scope>
    <source>
        <strain evidence="9">QSDP1</strain>
    </source>
</reference>
<dbReference type="eggNOG" id="KOG0903">
    <property type="taxonomic scope" value="Eukaryota"/>
</dbReference>
<protein>
    <recommendedName>
        <fullName evidence="2">1-phosphatidylinositol 4-kinase</fullName>
        <ecNumber evidence="2">2.7.1.67</ecNumber>
    </recommendedName>
</protein>
<dbReference type="GO" id="GO:0005737">
    <property type="term" value="C:cytoplasm"/>
    <property type="evidence" value="ECO:0000318"/>
    <property type="project" value="GO_Central"/>
</dbReference>
<dbReference type="STRING" id="5786.F0ZJ56"/>
<dbReference type="PANTHER" id="PTHR10048:SF22">
    <property type="entry name" value="PHOSPHATIDYLINOSITOL 4-KINASE BETA"/>
    <property type="match status" value="1"/>
</dbReference>
<keyword evidence="4" id="KW-0418">Kinase</keyword>
<evidence type="ECO:0000256" key="3">
    <source>
        <dbReference type="ARBA" id="ARBA00022679"/>
    </source>
</evidence>
<dbReference type="PROSITE" id="PS00916">
    <property type="entry name" value="PI3_4_KINASE_2"/>
    <property type="match status" value="1"/>
</dbReference>
<feature type="compositionally biased region" description="Low complexity" evidence="5">
    <location>
        <begin position="644"/>
        <end position="687"/>
    </location>
</feature>
<evidence type="ECO:0000256" key="4">
    <source>
        <dbReference type="ARBA" id="ARBA00022777"/>
    </source>
</evidence>
<dbReference type="VEuPathDB" id="AmoebaDB:DICPUDRAFT_151559"/>
<feature type="compositionally biased region" description="Low complexity" evidence="5">
    <location>
        <begin position="23"/>
        <end position="46"/>
    </location>
</feature>
<evidence type="ECO:0000259" key="7">
    <source>
        <dbReference type="PROSITE" id="PS51545"/>
    </source>
</evidence>
<feature type="region of interest" description="Disordered" evidence="5">
    <location>
        <begin position="183"/>
        <end position="202"/>
    </location>
</feature>
<dbReference type="InParanoid" id="F0ZJ56"/>
<dbReference type="GO" id="GO:0031152">
    <property type="term" value="P:aggregation involved in sorocarp development"/>
    <property type="evidence" value="ECO:0007669"/>
    <property type="project" value="EnsemblProtists"/>
</dbReference>
<feature type="region of interest" description="Disordered" evidence="5">
    <location>
        <begin position="1"/>
        <end position="66"/>
    </location>
</feature>
<dbReference type="InterPro" id="IPR000403">
    <property type="entry name" value="PI3/4_kinase_cat_dom"/>
</dbReference>
<dbReference type="GO" id="GO:0016020">
    <property type="term" value="C:membrane"/>
    <property type="evidence" value="ECO:0000318"/>
    <property type="project" value="GO_Central"/>
</dbReference>
<dbReference type="Pfam" id="PF00454">
    <property type="entry name" value="PI3_PI4_kinase"/>
    <property type="match status" value="1"/>
</dbReference>
<feature type="compositionally biased region" description="Basic residues" evidence="5">
    <location>
        <begin position="54"/>
        <end position="64"/>
    </location>
</feature>
<evidence type="ECO:0000313" key="9">
    <source>
        <dbReference type="Proteomes" id="UP000001064"/>
    </source>
</evidence>
<dbReference type="FunFam" id="1.10.1070.11:FF:000016">
    <property type="entry name" value="PIK1p Phosphatidylinositol 4-kinase"/>
    <property type="match status" value="1"/>
</dbReference>
<dbReference type="AlphaFoldDB" id="F0ZJ56"/>
<dbReference type="GO" id="GO:0004430">
    <property type="term" value="F:1-phosphatidylinositol 4-kinase activity"/>
    <property type="evidence" value="ECO:0000318"/>
    <property type="project" value="GO_Central"/>
</dbReference>
<dbReference type="GO" id="GO:0048015">
    <property type="term" value="P:phosphatidylinositol-mediated signaling"/>
    <property type="evidence" value="ECO:0000318"/>
    <property type="project" value="GO_Central"/>
</dbReference>
<dbReference type="InterPro" id="IPR016024">
    <property type="entry name" value="ARM-type_fold"/>
</dbReference>
<dbReference type="GO" id="GO:0046854">
    <property type="term" value="P:phosphatidylinositol phosphate biosynthetic process"/>
    <property type="evidence" value="ECO:0000318"/>
    <property type="project" value="GO_Central"/>
</dbReference>
<organism evidence="8 9">
    <name type="scientific">Dictyostelium purpureum</name>
    <name type="common">Slime mold</name>
    <dbReference type="NCBI Taxonomy" id="5786"/>
    <lineage>
        <taxon>Eukaryota</taxon>
        <taxon>Amoebozoa</taxon>
        <taxon>Evosea</taxon>
        <taxon>Eumycetozoa</taxon>
        <taxon>Dictyostelia</taxon>
        <taxon>Dictyosteliales</taxon>
        <taxon>Dictyosteliaceae</taxon>
        <taxon>Dictyostelium</taxon>
    </lineage>
</organism>
<dbReference type="Proteomes" id="UP000001064">
    <property type="component" value="Unassembled WGS sequence"/>
</dbReference>
<keyword evidence="9" id="KW-1185">Reference proteome</keyword>
<dbReference type="CDD" id="cd05168">
    <property type="entry name" value="PI4Kc_III_beta"/>
    <property type="match status" value="1"/>
</dbReference>
<keyword evidence="3" id="KW-0808">Transferase</keyword>
<feature type="region of interest" description="Disordered" evidence="5">
    <location>
        <begin position="220"/>
        <end position="275"/>
    </location>
</feature>
<evidence type="ECO:0000256" key="1">
    <source>
        <dbReference type="ARBA" id="ARBA00001686"/>
    </source>
</evidence>
<feature type="compositionally biased region" description="Low complexity" evidence="5">
    <location>
        <begin position="441"/>
        <end position="455"/>
    </location>
</feature>
<name>F0ZJ56_DICPU</name>
<dbReference type="GO" id="GO:0140459">
    <property type="term" value="P:response to Gram-positive bacterium"/>
    <property type="evidence" value="ECO:0007669"/>
    <property type="project" value="EnsemblProtists"/>
</dbReference>
<accession>F0ZJ56</accession>
<dbReference type="InterPro" id="IPR042236">
    <property type="entry name" value="PI3K_accessory_sf"/>
</dbReference>
<gene>
    <name evidence="8" type="ORF">DICPUDRAFT_151559</name>
</gene>
<feature type="compositionally biased region" description="Low complexity" evidence="5">
    <location>
        <begin position="255"/>
        <end position="270"/>
    </location>
</feature>
<comment type="catalytic activity">
    <reaction evidence="1">
        <text>a 1,2-diacyl-sn-glycero-3-phospho-(1D-myo-inositol) + ATP = a 1,2-diacyl-sn-glycero-3-phospho-(1D-myo-inositol 4-phosphate) + ADP + H(+)</text>
        <dbReference type="Rhea" id="RHEA:19877"/>
        <dbReference type="ChEBI" id="CHEBI:15378"/>
        <dbReference type="ChEBI" id="CHEBI:30616"/>
        <dbReference type="ChEBI" id="CHEBI:57880"/>
        <dbReference type="ChEBI" id="CHEBI:58178"/>
        <dbReference type="ChEBI" id="CHEBI:456216"/>
        <dbReference type="EC" id="2.7.1.67"/>
    </reaction>
</comment>
<dbReference type="EC" id="2.7.1.67" evidence="2"/>
<dbReference type="GeneID" id="10500331"/>
<feature type="region of interest" description="Disordered" evidence="5">
    <location>
        <begin position="289"/>
        <end position="333"/>
    </location>
</feature>
<dbReference type="GO" id="GO:0045121">
    <property type="term" value="C:membrane raft"/>
    <property type="evidence" value="ECO:0007669"/>
    <property type="project" value="EnsemblProtists"/>
</dbReference>
<dbReference type="Gene3D" id="1.10.1070.11">
    <property type="entry name" value="Phosphatidylinositol 3-/4-kinase, catalytic domain"/>
    <property type="match status" value="1"/>
</dbReference>
<feature type="compositionally biased region" description="Polar residues" evidence="5">
    <location>
        <begin position="1"/>
        <end position="17"/>
    </location>
</feature>
<dbReference type="OrthoDB" id="10264149at2759"/>
<feature type="domain" description="PI3K/PI4K catalytic" evidence="6">
    <location>
        <begin position="725"/>
        <end position="991"/>
    </location>
</feature>
<feature type="compositionally biased region" description="Low complexity" evidence="5">
    <location>
        <begin position="229"/>
        <end position="241"/>
    </location>
</feature>
<dbReference type="PROSITE" id="PS51545">
    <property type="entry name" value="PIK_HELICAL"/>
    <property type="match status" value="1"/>
</dbReference>
<dbReference type="InterPro" id="IPR036940">
    <property type="entry name" value="PI3/4_kinase_cat_sf"/>
</dbReference>
<feature type="region of interest" description="Disordered" evidence="5">
    <location>
        <begin position="436"/>
        <end position="456"/>
    </location>
</feature>
<dbReference type="Gene3D" id="3.30.1010.10">
    <property type="entry name" value="Phosphatidylinositol 3-kinase Catalytic Subunit, Chain A, domain 4"/>
    <property type="match status" value="1"/>
</dbReference>
<dbReference type="EMBL" id="GL871040">
    <property type="protein sequence ID" value="EGC36017.1"/>
    <property type="molecule type" value="Genomic_DNA"/>
</dbReference>
<sequence length="1007" mass="114004">MNTLNDDTVTTISNSSVLGGDSNNSNNINSGNIENNKNNNNNNNNETAEDKSPNKKRIKKNKKLKEKDMDSIVKQYSGNFDSWMAVSHLYKYRDNPGIIDFLCNKLYSLEDKDIDFYITQLCILLINQPYEQKASFSSLARFVLDRCANSIRFAIKAYWIFQAFEEDGEKNLFSIENSVYLQSPSASPKDVPMYSNDQTTPIDLDKIYNQNQYDEEEFIDDSSNDENNDSINNKKINANNGDSEDHTDEEESQDKNNNNSNNNSENNNKTENGKNSEDIVNEFHNIANKPQQEQQPQQPQQQQSQQPTPNENIPDNTEPTSNVNNHNYAPALSTIDGVSHPYISQPNDPIENITQILKRNRKIYNKIEAKKELATRLREFCEMSVITCSRPLITRPRTSSLPSPVINFNTINKSNNKSSPSNNSNNIEKTLISEQDDSQLNGPDNNNNINDTNGGSLSEDEISYLEKCKTPPVESKLSDQDFEFELSKSYRCDYLNDILSFIQKMARISKILLPIPVDIRQAKLKHEISLLNINLPLGLYVPLWQNSKHHCVVRIPPEEVKILNSRDRVPFLLVLEIIESDQEALSSNIFEVVSSYLQYTTTNDNLLKMNEMKRKYFSYLKKNILNSSSETITNGSTTTAAAPTITTTSTQQQQQSKSLPISPANSINSSSNTIISSSTSSLQQPPIGTGGGVPLSTSPLSSPLVEKIINDTSRSLSSPFGESWAEKTERYRRISPYGHFANWKLCSVIVKTGDDCRQEQMAVQLIRKFDEIWKESKLPLYLRPYNILVTSSSGGIIETIPDTISLHNLKKNTPNFTTLLNHFKNTYGEPSSHEFRTAQSNFIESMAAYSIVTYILQIKDRHNGNILIDKEGHIVHIDFGYILSNSPGNISFESAPFKLTQELVDVMGGATSGQFQYFKVLCVRGLIEARKQVGKILSLIEIMMSGPKMSCFVGGKEVIDQLKARFFLDVNERECSTLVENLISYSLDHFKTRYYDKYQSWYNGILP</sequence>
<dbReference type="Pfam" id="PF21245">
    <property type="entry name" value="PI4KB-PIK1_PIK"/>
    <property type="match status" value="1"/>
</dbReference>
<dbReference type="InterPro" id="IPR001263">
    <property type="entry name" value="PI3K_accessory_dom"/>
</dbReference>
<dbReference type="SUPFAM" id="SSF56112">
    <property type="entry name" value="Protein kinase-like (PK-like)"/>
    <property type="match status" value="1"/>
</dbReference>
<dbReference type="InterPro" id="IPR015433">
    <property type="entry name" value="PI3/4_kinase"/>
</dbReference>
<dbReference type="PROSITE" id="PS50290">
    <property type="entry name" value="PI3_4_KINASE_3"/>
    <property type="match status" value="1"/>
</dbReference>
<dbReference type="InterPro" id="IPR057754">
    <property type="entry name" value="PI4-kinase_beta/PIK1_cat"/>
</dbReference>
<dbReference type="InterPro" id="IPR018936">
    <property type="entry name" value="PI3/4_kinase_CS"/>
</dbReference>
<dbReference type="OMA" id="CEMSVIT"/>
<dbReference type="RefSeq" id="XP_003287455.1">
    <property type="nucleotide sequence ID" value="XM_003287407.1"/>
</dbReference>
<dbReference type="InterPro" id="IPR011009">
    <property type="entry name" value="Kinase-like_dom_sf"/>
</dbReference>
<evidence type="ECO:0000256" key="2">
    <source>
        <dbReference type="ARBA" id="ARBA00012169"/>
    </source>
</evidence>
<dbReference type="FunCoup" id="F0ZJ56">
    <property type="interactions" value="605"/>
</dbReference>
<dbReference type="GO" id="GO:0043327">
    <property type="term" value="P:chemotaxis to cAMP"/>
    <property type="evidence" value="ECO:0007669"/>
    <property type="project" value="EnsemblProtists"/>
</dbReference>
<dbReference type="SMART" id="SM00146">
    <property type="entry name" value="PI3Kc"/>
    <property type="match status" value="1"/>
</dbReference>
<dbReference type="Gene3D" id="1.25.40.70">
    <property type="entry name" value="Phosphatidylinositol 3-kinase, accessory domain (PIK)"/>
    <property type="match status" value="1"/>
</dbReference>
<evidence type="ECO:0000259" key="6">
    <source>
        <dbReference type="PROSITE" id="PS50290"/>
    </source>
</evidence>
<feature type="compositionally biased region" description="Low complexity" evidence="5">
    <location>
        <begin position="290"/>
        <end position="307"/>
    </location>
</feature>